<dbReference type="InterPro" id="IPR050865">
    <property type="entry name" value="BEACH_Domain"/>
</dbReference>
<dbReference type="PROSITE" id="PS50197">
    <property type="entry name" value="BEACH"/>
    <property type="match status" value="1"/>
</dbReference>
<keyword evidence="3" id="KW-0677">Repeat</keyword>
<evidence type="ECO:0000256" key="3">
    <source>
        <dbReference type="ARBA" id="ARBA00022737"/>
    </source>
</evidence>
<dbReference type="SMART" id="SM01026">
    <property type="entry name" value="Beach"/>
    <property type="match status" value="1"/>
</dbReference>
<keyword evidence="4" id="KW-0472">Membrane</keyword>
<gene>
    <name evidence="8" type="ORF">Ciccas_000979</name>
</gene>
<dbReference type="SUPFAM" id="SSF81837">
    <property type="entry name" value="BEACH domain"/>
    <property type="match status" value="1"/>
</dbReference>
<dbReference type="InterPro" id="IPR036372">
    <property type="entry name" value="BEACH_dom_sf"/>
</dbReference>
<evidence type="ECO:0000313" key="8">
    <source>
        <dbReference type="EMBL" id="KAL3320339.1"/>
    </source>
</evidence>
<dbReference type="InterPro" id="IPR011993">
    <property type="entry name" value="PH-like_dom_sf"/>
</dbReference>
<dbReference type="Gene3D" id="1.10.1540.10">
    <property type="entry name" value="BEACH domain"/>
    <property type="match status" value="1"/>
</dbReference>
<dbReference type="AlphaFoldDB" id="A0ABD2QLD1"/>
<organism evidence="8 9">
    <name type="scientific">Cichlidogyrus casuarinus</name>
    <dbReference type="NCBI Taxonomy" id="1844966"/>
    <lineage>
        <taxon>Eukaryota</taxon>
        <taxon>Metazoa</taxon>
        <taxon>Spiralia</taxon>
        <taxon>Lophotrochozoa</taxon>
        <taxon>Platyhelminthes</taxon>
        <taxon>Monogenea</taxon>
        <taxon>Monopisthocotylea</taxon>
        <taxon>Dactylogyridea</taxon>
        <taxon>Ancyrocephalidae</taxon>
        <taxon>Cichlidogyrus</taxon>
    </lineage>
</organism>
<evidence type="ECO:0000259" key="7">
    <source>
        <dbReference type="PROSITE" id="PS51783"/>
    </source>
</evidence>
<evidence type="ECO:0000256" key="5">
    <source>
        <dbReference type="SAM" id="MobiDB-lite"/>
    </source>
</evidence>
<dbReference type="SUPFAM" id="SSF50729">
    <property type="entry name" value="PH domain-like"/>
    <property type="match status" value="1"/>
</dbReference>
<dbReference type="SUPFAM" id="SSF50978">
    <property type="entry name" value="WD40 repeat-like"/>
    <property type="match status" value="1"/>
</dbReference>
<dbReference type="Pfam" id="PF02138">
    <property type="entry name" value="Beach"/>
    <property type="match status" value="1"/>
</dbReference>
<dbReference type="InterPro" id="IPR000409">
    <property type="entry name" value="BEACH_dom"/>
</dbReference>
<dbReference type="PROSITE" id="PS51783">
    <property type="entry name" value="PH_BEACH"/>
    <property type="match status" value="1"/>
</dbReference>
<dbReference type="InterPro" id="IPR036322">
    <property type="entry name" value="WD40_repeat_dom_sf"/>
</dbReference>
<dbReference type="InterPro" id="IPR015943">
    <property type="entry name" value="WD40/YVTN_repeat-like_dom_sf"/>
</dbReference>
<proteinExistence type="predicted"/>
<dbReference type="InterPro" id="IPR010508">
    <property type="entry name" value="NBEA-like_DUF1088"/>
</dbReference>
<feature type="domain" description="BEACH-type PH" evidence="7">
    <location>
        <begin position="268"/>
        <end position="376"/>
    </location>
</feature>
<protein>
    <submittedName>
        <fullName evidence="8">Uncharacterized protein</fullName>
    </submittedName>
</protein>
<comment type="subcellular location">
    <subcellularLocation>
        <location evidence="1">Membrane</location>
    </subcellularLocation>
</comment>
<dbReference type="PANTHER" id="PTHR13743:SF162">
    <property type="entry name" value="NEUROBEACHIN"/>
    <property type="match status" value="1"/>
</dbReference>
<evidence type="ECO:0000256" key="2">
    <source>
        <dbReference type="ARBA" id="ARBA00022574"/>
    </source>
</evidence>
<dbReference type="InterPro" id="IPR001680">
    <property type="entry name" value="WD40_rpt"/>
</dbReference>
<dbReference type="Proteomes" id="UP001626550">
    <property type="component" value="Unassembled WGS sequence"/>
</dbReference>
<feature type="compositionally biased region" description="Basic and acidic residues" evidence="5">
    <location>
        <begin position="210"/>
        <end position="221"/>
    </location>
</feature>
<dbReference type="CDD" id="cd01201">
    <property type="entry name" value="PH_BEACH"/>
    <property type="match status" value="1"/>
</dbReference>
<reference evidence="8 9" key="1">
    <citation type="submission" date="2024-11" db="EMBL/GenBank/DDBJ databases">
        <title>Adaptive evolution of stress response genes in parasites aligns with host niche diversity.</title>
        <authorList>
            <person name="Hahn C."/>
            <person name="Resl P."/>
        </authorList>
    </citation>
    <scope>NUCLEOTIDE SEQUENCE [LARGE SCALE GENOMIC DNA]</scope>
    <source>
        <strain evidence="8">EGGRZ-B1_66</strain>
        <tissue evidence="8">Body</tissue>
    </source>
</reference>
<dbReference type="InterPro" id="IPR046851">
    <property type="entry name" value="NBCH_WD40"/>
</dbReference>
<dbReference type="GO" id="GO:0005737">
    <property type="term" value="C:cytoplasm"/>
    <property type="evidence" value="ECO:0007669"/>
    <property type="project" value="UniProtKB-ARBA"/>
</dbReference>
<dbReference type="Pfam" id="PF14844">
    <property type="entry name" value="PH_BEACH"/>
    <property type="match status" value="1"/>
</dbReference>
<dbReference type="GO" id="GO:0016020">
    <property type="term" value="C:membrane"/>
    <property type="evidence" value="ECO:0007669"/>
    <property type="project" value="UniProtKB-SubCell"/>
</dbReference>
<accession>A0ABD2QLD1</accession>
<name>A0ABD2QLD1_9PLAT</name>
<evidence type="ECO:0000259" key="6">
    <source>
        <dbReference type="PROSITE" id="PS50197"/>
    </source>
</evidence>
<feature type="domain" description="BEACH" evidence="6">
    <location>
        <begin position="395"/>
        <end position="684"/>
    </location>
</feature>
<dbReference type="Pfam" id="PF06469">
    <property type="entry name" value="DUF1088"/>
    <property type="match status" value="1"/>
</dbReference>
<dbReference type="InterPro" id="IPR023362">
    <property type="entry name" value="PH-BEACH_dom"/>
</dbReference>
<evidence type="ECO:0000256" key="1">
    <source>
        <dbReference type="ARBA" id="ARBA00004370"/>
    </source>
</evidence>
<dbReference type="Gene3D" id="2.130.10.10">
    <property type="entry name" value="YVTN repeat-like/Quinoprotein amine dehydrogenase"/>
    <property type="match status" value="1"/>
</dbReference>
<dbReference type="PANTHER" id="PTHR13743">
    <property type="entry name" value="BEIGE/BEACH-RELATED"/>
    <property type="match status" value="1"/>
</dbReference>
<keyword evidence="2" id="KW-0853">WD repeat</keyword>
<dbReference type="EMBL" id="JBJKFK010000059">
    <property type="protein sequence ID" value="KAL3320339.1"/>
    <property type="molecule type" value="Genomic_DNA"/>
</dbReference>
<evidence type="ECO:0000313" key="9">
    <source>
        <dbReference type="Proteomes" id="UP001626550"/>
    </source>
</evidence>
<feature type="region of interest" description="Disordered" evidence="5">
    <location>
        <begin position="199"/>
        <end position="242"/>
    </location>
</feature>
<dbReference type="CDD" id="cd06071">
    <property type="entry name" value="Beach"/>
    <property type="match status" value="1"/>
</dbReference>
<comment type="caution">
    <text evidence="8">The sequence shown here is derived from an EMBL/GenBank/DDBJ whole genome shotgun (WGS) entry which is preliminary data.</text>
</comment>
<evidence type="ECO:0000256" key="4">
    <source>
        <dbReference type="ARBA" id="ARBA00023136"/>
    </source>
</evidence>
<feature type="region of interest" description="Disordered" evidence="5">
    <location>
        <begin position="114"/>
        <end position="133"/>
    </location>
</feature>
<dbReference type="SMART" id="SM00320">
    <property type="entry name" value="WD40"/>
    <property type="match status" value="4"/>
</dbReference>
<dbReference type="Pfam" id="PF20426">
    <property type="entry name" value="NBCH_WD40"/>
    <property type="match status" value="1"/>
</dbReference>
<dbReference type="Gene3D" id="2.30.29.30">
    <property type="entry name" value="Pleckstrin-homology domain (PH domain)/Phosphotyrosine-binding domain (PTB)"/>
    <property type="match status" value="1"/>
</dbReference>
<sequence>MDIHLCNWSETIQVSWSRSACELKPLSLDQDSWTGASDLGIPDCSYFDLKIESHAKFEELCGQALAEHREEDRMCSQLMRQSHMDGEELVQQLFYKLERKKRILKYRSLLPNDGLTTKTTADPSNIGKCQSSGSFDYEERPEFFRLDSWEDDSRRRRRLVPNPIGSSHLDSLYQCLNGTTSPRGSKNEAQKLKEVIRAAKPDPENTSLSSHEDSNQAKNGDEEIPSPACSSPRPSIESASLSEGNTIEESAHKNAIVASYVGYSNRLPDDTPVVYSTDCHLISTGLRVLGYLTITRAELCFDWYEEHSDNKALDPKLLAYVEHLHARWAFPEIRAIFTRRHLHRLTALEIFMSTRNAVLLAFSSTEVMQETLRFLPAVGIGMKYNIAQSRKSSVATPRQLFQHSAMTHKWQQREMSNFDYLMYLNTIAGRSYNDLNQYPIFPWVLSDYSSQKLDLASMASYRDLSKPIGALNEKRKQFFDRRFQEWDDDSQQPFHYGTHYSTAAFVLSYLIRLEPFTTAFLNLQSGKFDNPNRLFHSVARTWDNCQISSSDVKELIPEFFYLPEMFRNDNRYQMGVTDDQIRVDDVVLPPWASTPEEFVTLHRQALESEFVSCQLHHWIDLIFGYKQRGVEAVKATNVFCYLTYEDSIDFSKITDPTIQEALKNQIQCFGQTPSQLLTTPHPPRNSNLHISPQMFRPLKRELCMVLKCPSNSPLVHLECNTLPTNRFTNSQSSLSSSIVTVSQNLLFGLHRWSLVVASMMQAQNPEEKANSDHQNHDTPLLPLTLDQNLTNTTGLAKRFLGDAFALDEQRLGPEDACHFVVSPDNRSLLVCGYLDNSVRVYSLETGRLLQIVRGGHSAPVCCLTRSECSGGGANFYLATGGRDSLVMLWPFDLNAQLVLSEFTNEPPVPHAILEGHVSYITCIAVSTELGIVFSGAADGVLLLHTIRGDLLRRLDVLVLRELAYRGCEEKEQLRPQRLLYSREGHAVALFSRHLLAVYTLNGRLLRCASVSNIIPNLEMVSEAGDGFAISKEVKINSLAMSRCGFYLICGDSNGFAWCIRSLTFERMHLFPRCIAPIRSLDLTNDQKYLVLGLESGAIVVLHIDFNQWHPEYQKRYKSLDSHPAPDTVQ</sequence>
<keyword evidence="9" id="KW-1185">Reference proteome</keyword>
<feature type="compositionally biased region" description="Polar residues" evidence="5">
    <location>
        <begin position="228"/>
        <end position="242"/>
    </location>
</feature>
<dbReference type="FunFam" id="1.10.1540.10:FF:000001">
    <property type="entry name" value="neurobeachin isoform X1"/>
    <property type="match status" value="1"/>
</dbReference>